<evidence type="ECO:0000256" key="4">
    <source>
        <dbReference type="ARBA" id="ARBA00022792"/>
    </source>
</evidence>
<evidence type="ECO:0000256" key="2">
    <source>
        <dbReference type="ARBA" id="ARBA00022448"/>
    </source>
</evidence>
<organism evidence="13 14">
    <name type="scientific">Lachancea lanzarotensis</name>
    <dbReference type="NCBI Taxonomy" id="1245769"/>
    <lineage>
        <taxon>Eukaryota</taxon>
        <taxon>Fungi</taxon>
        <taxon>Dikarya</taxon>
        <taxon>Ascomycota</taxon>
        <taxon>Saccharomycotina</taxon>
        <taxon>Saccharomycetes</taxon>
        <taxon>Saccharomycetales</taxon>
        <taxon>Saccharomycetaceae</taxon>
        <taxon>Lachancea</taxon>
    </lineage>
</organism>
<dbReference type="SUPFAM" id="SSF144122">
    <property type="entry name" value="Tim10-like"/>
    <property type="match status" value="1"/>
</dbReference>
<reference evidence="13 14" key="1">
    <citation type="submission" date="2014-12" db="EMBL/GenBank/DDBJ databases">
        <authorList>
            <person name="Neuveglise Cecile"/>
        </authorList>
    </citation>
    <scope>NUCLEOTIDE SEQUENCE [LARGE SCALE GENOMIC DNA]</scope>
    <source>
        <strain evidence="13 14">CBS 12615</strain>
    </source>
</reference>
<evidence type="ECO:0000256" key="7">
    <source>
        <dbReference type="ARBA" id="ARBA00023010"/>
    </source>
</evidence>
<evidence type="ECO:0000256" key="1">
    <source>
        <dbReference type="ARBA" id="ARBA00006720"/>
    </source>
</evidence>
<keyword evidence="11" id="KW-0143">Chaperone</keyword>
<dbReference type="PANTHER" id="PTHR11038">
    <property type="entry name" value="MITOCHONDRIAL IMPORT INNER MEMBRANE TRANSLOCASE SUBUNIT TIM10"/>
    <property type="match status" value="1"/>
</dbReference>
<evidence type="ECO:0000256" key="9">
    <source>
        <dbReference type="ARBA" id="ARBA00023136"/>
    </source>
</evidence>
<evidence type="ECO:0000256" key="8">
    <source>
        <dbReference type="ARBA" id="ARBA00023128"/>
    </source>
</evidence>
<keyword evidence="7 11" id="KW-0811">Translocation</keyword>
<dbReference type="AlphaFoldDB" id="A0A0C7MV92"/>
<gene>
    <name evidence="13" type="ORF">LALA0_S09e03708g</name>
</gene>
<dbReference type="RefSeq" id="XP_022630053.1">
    <property type="nucleotide sequence ID" value="XM_022770743.1"/>
</dbReference>
<evidence type="ECO:0000256" key="5">
    <source>
        <dbReference type="ARBA" id="ARBA00022833"/>
    </source>
</evidence>
<dbReference type="EMBL" id="LN736368">
    <property type="protein sequence ID" value="CEP63841.1"/>
    <property type="molecule type" value="Genomic_DNA"/>
</dbReference>
<evidence type="ECO:0000313" key="14">
    <source>
        <dbReference type="Proteomes" id="UP000054304"/>
    </source>
</evidence>
<keyword evidence="3" id="KW-0479">Metal-binding</keyword>
<accession>A0A0C7MV92</accession>
<dbReference type="HOGENOM" id="CLU_162151_0_0_1"/>
<comment type="subcellular location">
    <subcellularLocation>
        <location evidence="11">Mitochondrion inner membrane</location>
        <topology evidence="11">Peripheral membrane protein</topology>
        <orientation evidence="11">Intermembrane side</orientation>
    </subcellularLocation>
</comment>
<evidence type="ECO:0000313" key="13">
    <source>
        <dbReference type="EMBL" id="CEP63841.1"/>
    </source>
</evidence>
<dbReference type="InterPro" id="IPR004217">
    <property type="entry name" value="Tim10-like"/>
</dbReference>
<keyword evidence="8 11" id="KW-0496">Mitochondrion</keyword>
<keyword evidence="4 11" id="KW-0999">Mitochondrion inner membrane</keyword>
<evidence type="ECO:0000256" key="10">
    <source>
        <dbReference type="ARBA" id="ARBA00023157"/>
    </source>
</evidence>
<comment type="subunit">
    <text evidence="11">Heterohexamer.</text>
</comment>
<dbReference type="Gene3D" id="1.10.287.810">
    <property type="entry name" value="Mitochondrial import inner membrane translocase subunit tim13 like domains"/>
    <property type="match status" value="1"/>
</dbReference>
<comment type="similarity">
    <text evidence="1 11">Belongs to the small Tim family.</text>
</comment>
<evidence type="ECO:0000256" key="3">
    <source>
        <dbReference type="ARBA" id="ARBA00022723"/>
    </source>
</evidence>
<feature type="domain" description="Tim10-like" evidence="12">
    <location>
        <begin position="18"/>
        <end position="76"/>
    </location>
</feature>
<dbReference type="GO" id="GO:0008320">
    <property type="term" value="F:protein transmembrane transporter activity"/>
    <property type="evidence" value="ECO:0007669"/>
    <property type="project" value="EnsemblFungi"/>
</dbReference>
<dbReference type="OrthoDB" id="274922at2759"/>
<name>A0A0C7MV92_9SACH</name>
<evidence type="ECO:0000256" key="11">
    <source>
        <dbReference type="RuleBase" id="RU367043"/>
    </source>
</evidence>
<dbReference type="PANTHER" id="PTHR11038:SF18">
    <property type="entry name" value="MITOCHONDRIAL IMPORT INNER MEMBRANE TRANSLOCASE SUBUNIT TIM12"/>
    <property type="match status" value="1"/>
</dbReference>
<keyword evidence="6 11" id="KW-0653">Protein transport</keyword>
<comment type="domain">
    <text evidence="11">The twin CX3C motif contains 4 conserved Cys residues that form 2 disulfide bonds in the mitochondrial intermembrane space.</text>
</comment>
<dbReference type="InterPro" id="IPR035427">
    <property type="entry name" value="Tim10-like_dom_sf"/>
</dbReference>
<keyword evidence="5" id="KW-0862">Zinc</keyword>
<evidence type="ECO:0000259" key="12">
    <source>
        <dbReference type="Pfam" id="PF02953"/>
    </source>
</evidence>
<dbReference type="STRING" id="1245769.A0A0C7MV92"/>
<dbReference type="Proteomes" id="UP000054304">
    <property type="component" value="Unassembled WGS sequence"/>
</dbReference>
<sequence>MSLFMNPYASQEVDEQRMQMAQVQFDAMATSFNTMLRSCMEKCIPHEYGEADLNKGEMCCIDRCIAKVHYANRLVGGLAQARNVGPDYLRHYEQFKKD</sequence>
<keyword evidence="14" id="KW-1185">Reference proteome</keyword>
<protein>
    <recommendedName>
        <fullName evidence="11">Mitochondrial import inner membrane translocase subunit</fullName>
    </recommendedName>
</protein>
<keyword evidence="10 11" id="KW-1015">Disulfide bond</keyword>
<keyword evidence="9" id="KW-0472">Membrane</keyword>
<comment type="function">
    <text evidence="11">Mitochondrial intermembrane chaperone that participates in the import and insertion of some multi-pass transmembrane proteins into the mitochondrial inner membrane. Also required for the transfer of beta-barrel precursors from the TOM complex to the sorting and assembly machinery (SAM complex) of the outer membrane. Acts as a chaperone-like protein that protects the hydrophobic precursors from aggregation and guide them through the mitochondrial intermembrane space.</text>
</comment>
<dbReference type="GO" id="GO:0046872">
    <property type="term" value="F:metal ion binding"/>
    <property type="evidence" value="ECO:0007669"/>
    <property type="project" value="UniProtKB-KW"/>
</dbReference>
<dbReference type="GO" id="GO:0045039">
    <property type="term" value="P:protein insertion into mitochondrial inner membrane"/>
    <property type="evidence" value="ECO:0007669"/>
    <property type="project" value="EnsemblFungi"/>
</dbReference>
<keyword evidence="2 11" id="KW-0813">Transport</keyword>
<evidence type="ECO:0000256" key="6">
    <source>
        <dbReference type="ARBA" id="ARBA00022927"/>
    </source>
</evidence>
<dbReference type="GO" id="GO:0042719">
    <property type="term" value="C:mitochondrial intermembrane space chaperone complex"/>
    <property type="evidence" value="ECO:0007669"/>
    <property type="project" value="EnsemblFungi"/>
</dbReference>
<dbReference type="GO" id="GO:0042721">
    <property type="term" value="C:TIM22 mitochondrial import inner membrane insertion complex"/>
    <property type="evidence" value="ECO:0007669"/>
    <property type="project" value="EnsemblFungi"/>
</dbReference>
<dbReference type="GO" id="GO:0005543">
    <property type="term" value="F:phospholipid binding"/>
    <property type="evidence" value="ECO:0007669"/>
    <property type="project" value="EnsemblFungi"/>
</dbReference>
<dbReference type="GeneID" id="34687362"/>
<proteinExistence type="inferred from homology"/>
<dbReference type="Pfam" id="PF02953">
    <property type="entry name" value="zf-Tim10_DDP"/>
    <property type="match status" value="1"/>
</dbReference>